<protein>
    <submittedName>
        <fullName evidence="3">Enoyl-CoA hydratase</fullName>
        <ecNumber evidence="3">4.2.1.17</ecNumber>
    </submittedName>
</protein>
<dbReference type="EC" id="4.2.1.17" evidence="3"/>
<dbReference type="OrthoDB" id="7848551at2"/>
<keyword evidence="3" id="KW-0456">Lyase</keyword>
<dbReference type="SUPFAM" id="SSF52096">
    <property type="entry name" value="ClpP/crotonase"/>
    <property type="match status" value="1"/>
</dbReference>
<dbReference type="CDD" id="cd06558">
    <property type="entry name" value="crotonase-like"/>
    <property type="match status" value="1"/>
</dbReference>
<evidence type="ECO:0000313" key="3">
    <source>
        <dbReference type="EMBL" id="GAP38856.1"/>
    </source>
</evidence>
<dbReference type="RefSeq" id="WP_054022697.1">
    <property type="nucleotide sequence ID" value="NZ_BBYR01000096.1"/>
</dbReference>
<dbReference type="STRING" id="1547922.ISF6_5515"/>
<dbReference type="PANTHER" id="PTHR11941">
    <property type="entry name" value="ENOYL-COA HYDRATASE-RELATED"/>
    <property type="match status" value="1"/>
</dbReference>
<gene>
    <name evidence="3" type="ORF">ISF6_5515</name>
</gene>
<organism evidence="3 4">
    <name type="scientific">Piscinibacter sakaiensis</name>
    <name type="common">Ideonella sakaiensis</name>
    <dbReference type="NCBI Taxonomy" id="1547922"/>
    <lineage>
        <taxon>Bacteria</taxon>
        <taxon>Pseudomonadati</taxon>
        <taxon>Pseudomonadota</taxon>
        <taxon>Betaproteobacteria</taxon>
        <taxon>Burkholderiales</taxon>
        <taxon>Sphaerotilaceae</taxon>
        <taxon>Piscinibacter</taxon>
    </lineage>
</organism>
<comment type="similarity">
    <text evidence="1 2">Belongs to the enoyl-CoA hydratase/isomerase family.</text>
</comment>
<dbReference type="GO" id="GO:0006635">
    <property type="term" value="P:fatty acid beta-oxidation"/>
    <property type="evidence" value="ECO:0007669"/>
    <property type="project" value="TreeGrafter"/>
</dbReference>
<dbReference type="InterPro" id="IPR018376">
    <property type="entry name" value="Enoyl-CoA_hyd/isom_CS"/>
</dbReference>
<evidence type="ECO:0000313" key="4">
    <source>
        <dbReference type="Proteomes" id="UP000037660"/>
    </source>
</evidence>
<dbReference type="InterPro" id="IPR029045">
    <property type="entry name" value="ClpP/crotonase-like_dom_sf"/>
</dbReference>
<reference evidence="4" key="1">
    <citation type="submission" date="2015-07" db="EMBL/GenBank/DDBJ databases">
        <title>Discovery of a poly(ethylene terephthalate assimilation.</title>
        <authorList>
            <person name="Yoshida S."/>
            <person name="Hiraga K."/>
            <person name="Takehana T."/>
            <person name="Taniguchi I."/>
            <person name="Yamaji H."/>
            <person name="Maeda Y."/>
            <person name="Toyohara K."/>
            <person name="Miyamoto K."/>
            <person name="Kimura Y."/>
            <person name="Oda K."/>
        </authorList>
    </citation>
    <scope>NUCLEOTIDE SEQUENCE [LARGE SCALE GENOMIC DNA]</scope>
    <source>
        <strain evidence="4">NBRC 110686 / TISTR 2288 / 201-F6</strain>
    </source>
</reference>
<dbReference type="GO" id="GO:0004300">
    <property type="term" value="F:enoyl-CoA hydratase activity"/>
    <property type="evidence" value="ECO:0007669"/>
    <property type="project" value="UniProtKB-EC"/>
</dbReference>
<dbReference type="Pfam" id="PF00378">
    <property type="entry name" value="ECH_1"/>
    <property type="match status" value="1"/>
</dbReference>
<dbReference type="Gene3D" id="3.90.226.10">
    <property type="entry name" value="2-enoyl-CoA Hydratase, Chain A, domain 1"/>
    <property type="match status" value="1"/>
</dbReference>
<sequence>MGVDLHFTHGGQAAAITLARPQARNALDTATLDALTAAFREADAAGARVIVLRGAGPAFCAGADRKAYPGYRLPEQDEAHTQQAIGIGNRVARAILGCNAVTVAQVQGAAIGGGLVLAMACDLRFAADDARLALPELTLGLPLGWGGLQRLVQLVGSTRAWEILASGRALGGQEAAAIGLCTGAAPAEALAARVDEQVERLLAIAPAALLLTKRQFRALAATAALGAIDELDGPLLLGALRQPGAADAFGLR</sequence>
<dbReference type="PROSITE" id="PS00166">
    <property type="entry name" value="ENOYL_COA_HYDRATASE"/>
    <property type="match status" value="1"/>
</dbReference>
<accession>A0A0K8P892</accession>
<dbReference type="InterPro" id="IPR001753">
    <property type="entry name" value="Enoyl-CoA_hydra/iso"/>
</dbReference>
<dbReference type="EMBL" id="BBYR01000096">
    <property type="protein sequence ID" value="GAP38856.1"/>
    <property type="molecule type" value="Genomic_DNA"/>
</dbReference>
<evidence type="ECO:0000256" key="2">
    <source>
        <dbReference type="RuleBase" id="RU003707"/>
    </source>
</evidence>
<dbReference type="PANTHER" id="PTHR11941:SF54">
    <property type="entry name" value="ENOYL-COA HYDRATASE, MITOCHONDRIAL"/>
    <property type="match status" value="1"/>
</dbReference>
<dbReference type="Proteomes" id="UP000037660">
    <property type="component" value="Unassembled WGS sequence"/>
</dbReference>
<evidence type="ECO:0000256" key="1">
    <source>
        <dbReference type="ARBA" id="ARBA00005254"/>
    </source>
</evidence>
<dbReference type="AlphaFoldDB" id="A0A0K8P892"/>
<reference evidence="3 4" key="2">
    <citation type="journal article" date="2016" name="Science">
        <title>A bacterium that degrades and assimilates poly(ethylene terephthalate).</title>
        <authorList>
            <person name="Yoshida S."/>
            <person name="Hiraga K."/>
            <person name="Takehana T."/>
            <person name="Taniguchi I."/>
            <person name="Yamaji H."/>
            <person name="Maeda Y."/>
            <person name="Toyohara K."/>
            <person name="Miyamoto K."/>
            <person name="Kimura Y."/>
            <person name="Oda K."/>
        </authorList>
    </citation>
    <scope>NUCLEOTIDE SEQUENCE [LARGE SCALE GENOMIC DNA]</scope>
    <source>
        <strain evidence="4">NBRC 110686 / TISTR 2288 / 201-F6</strain>
    </source>
</reference>
<comment type="caution">
    <text evidence="3">The sequence shown here is derived from an EMBL/GenBank/DDBJ whole genome shotgun (WGS) entry which is preliminary data.</text>
</comment>
<name>A0A0K8P892_PISS1</name>
<keyword evidence="4" id="KW-1185">Reference proteome</keyword>
<proteinExistence type="inferred from homology"/>